<sequence length="395" mass="41999">MRTLNDFDFKNKKAIIRVDFNVPLDENFKVTDATRIEAAKPTIDAILAQGGNVILMSHLGRPKGIEEKYSLQHILAKTSEILGVPVQFVSNCVGTEANTAAANLKPGEVLLLENLRFHSEEEAGDAAFAKELASLGDIYVNDAFGTAHRAHASTTIIAQFFPKDKCFGLLLAKEIESLNKVLKNSEKPVTAVLGGSKVSSKITVIENILDKVDHMIIGGGMTFTFVKALGGKIGNSICEDDKMELALEILKLAKEKGVQIHLPVDVVAADAFSNDAATQIVAVDKIPDGWQGLDAGPKSLEKIKEVILASKTILWNGPLGVFELENFANGTIALGNFIAEATAKGAFSLVGGGDSVAAVKQFGLENKVSYVSTGGGAMLEMLEGRVLPGIAAILD</sequence>
<dbReference type="InterPro" id="IPR001576">
    <property type="entry name" value="Phosphoglycerate_kinase"/>
</dbReference>
<dbReference type="GO" id="GO:0004618">
    <property type="term" value="F:phosphoglycerate kinase activity"/>
    <property type="evidence" value="ECO:0007669"/>
    <property type="project" value="UniProtKB-UniRule"/>
</dbReference>
<reference evidence="16" key="1">
    <citation type="submission" date="2022-04" db="EMBL/GenBank/DDBJ databases">
        <title>Flavobacterium pygoscelis sp. nov. isolated from Chinstrap chick (Pygoscelis antarcticus).</title>
        <authorList>
            <person name="Irgang R."/>
            <person name="Poblete-Morales M."/>
            <person name="Avendano-Herrera R."/>
        </authorList>
    </citation>
    <scope>NUCLEOTIDE SEQUENCE</scope>
    <source>
        <strain evidence="16">I-SCBP12n</strain>
    </source>
</reference>
<dbReference type="Pfam" id="PF00162">
    <property type="entry name" value="PGK"/>
    <property type="match status" value="1"/>
</dbReference>
<dbReference type="Proteomes" id="UP001139260">
    <property type="component" value="Unassembled WGS sequence"/>
</dbReference>
<feature type="binding site" evidence="12 14">
    <location>
        <begin position="352"/>
        <end position="355"/>
    </location>
    <ligand>
        <name>ATP</name>
        <dbReference type="ChEBI" id="CHEBI:30616"/>
    </ligand>
</feature>
<evidence type="ECO:0000256" key="2">
    <source>
        <dbReference type="ARBA" id="ARBA00004838"/>
    </source>
</evidence>
<dbReference type="HAMAP" id="MF_00145">
    <property type="entry name" value="Phosphoglyc_kinase"/>
    <property type="match status" value="1"/>
</dbReference>
<evidence type="ECO:0000256" key="4">
    <source>
        <dbReference type="ARBA" id="ARBA00011245"/>
    </source>
</evidence>
<evidence type="ECO:0000256" key="13">
    <source>
        <dbReference type="PIRSR" id="PIRSR000724-1"/>
    </source>
</evidence>
<feature type="binding site" evidence="12">
    <location>
        <position position="35"/>
    </location>
    <ligand>
        <name>substrate</name>
    </ligand>
</feature>
<evidence type="ECO:0000256" key="5">
    <source>
        <dbReference type="ARBA" id="ARBA00013061"/>
    </source>
</evidence>
<comment type="pathway">
    <text evidence="2 12">Carbohydrate degradation; glycolysis; pyruvate from D-glyceraldehyde 3-phosphate: step 2/5.</text>
</comment>
<dbReference type="EMBL" id="JALNUB010000001">
    <property type="protein sequence ID" value="MCK8140460.1"/>
    <property type="molecule type" value="Genomic_DNA"/>
</dbReference>
<feature type="binding site" evidence="12">
    <location>
        <position position="292"/>
    </location>
    <ligand>
        <name>ATP</name>
        <dbReference type="ChEBI" id="CHEBI:30616"/>
    </ligand>
</feature>
<evidence type="ECO:0000256" key="11">
    <source>
        <dbReference type="ARBA" id="ARBA00023152"/>
    </source>
</evidence>
<feature type="binding site" evidence="12 14">
    <location>
        <position position="323"/>
    </location>
    <ligand>
        <name>ATP</name>
        <dbReference type="ChEBI" id="CHEBI:30616"/>
    </ligand>
</feature>
<evidence type="ECO:0000256" key="15">
    <source>
        <dbReference type="RuleBase" id="RU000532"/>
    </source>
</evidence>
<feature type="binding site" evidence="13">
    <location>
        <position position="149"/>
    </location>
    <ligand>
        <name>(2R)-3-phosphoglycerate</name>
        <dbReference type="ChEBI" id="CHEBI:58272"/>
    </ligand>
</feature>
<comment type="subunit">
    <text evidence="4 12">Monomer.</text>
</comment>
<dbReference type="InterPro" id="IPR036043">
    <property type="entry name" value="Phosphoglycerate_kinase_sf"/>
</dbReference>
<dbReference type="InterPro" id="IPR015824">
    <property type="entry name" value="Phosphoglycerate_kinase_N"/>
</dbReference>
<dbReference type="FunFam" id="3.40.50.1260:FF:000006">
    <property type="entry name" value="Phosphoglycerate kinase"/>
    <property type="match status" value="1"/>
</dbReference>
<feature type="binding site" evidence="12">
    <location>
        <position position="149"/>
    </location>
    <ligand>
        <name>substrate</name>
    </ligand>
</feature>
<protein>
    <recommendedName>
        <fullName evidence="6 12">Phosphoglycerate kinase</fullName>
        <ecNumber evidence="5 12">2.7.2.3</ecNumber>
    </recommendedName>
</protein>
<comment type="subcellular location">
    <subcellularLocation>
        <location evidence="12">Cytoplasm</location>
    </subcellularLocation>
</comment>
<keyword evidence="10 12" id="KW-0067">ATP-binding</keyword>
<keyword evidence="7 12" id="KW-0808">Transferase</keyword>
<feature type="binding site" evidence="13">
    <location>
        <position position="35"/>
    </location>
    <ligand>
        <name>(2R)-3-phosphoglycerate</name>
        <dbReference type="ChEBI" id="CHEBI:58272"/>
    </ligand>
</feature>
<evidence type="ECO:0000256" key="9">
    <source>
        <dbReference type="ARBA" id="ARBA00022777"/>
    </source>
</evidence>
<accession>A0A9X1XMP4</accession>
<dbReference type="GO" id="GO:0005829">
    <property type="term" value="C:cytosol"/>
    <property type="evidence" value="ECO:0007669"/>
    <property type="project" value="UniProtKB-ARBA"/>
</dbReference>
<comment type="caution">
    <text evidence="16">The sequence shown here is derived from an EMBL/GenBank/DDBJ whole genome shotgun (WGS) entry which is preliminary data.</text>
</comment>
<dbReference type="GO" id="GO:0006094">
    <property type="term" value="P:gluconeogenesis"/>
    <property type="evidence" value="ECO:0007669"/>
    <property type="project" value="TreeGrafter"/>
</dbReference>
<evidence type="ECO:0000313" key="16">
    <source>
        <dbReference type="EMBL" id="MCK8140460.1"/>
    </source>
</evidence>
<dbReference type="FunFam" id="3.40.50.1260:FF:000003">
    <property type="entry name" value="Phosphoglycerate kinase"/>
    <property type="match status" value="1"/>
</dbReference>
<feature type="binding site" evidence="12">
    <location>
        <position position="116"/>
    </location>
    <ligand>
        <name>substrate</name>
    </ligand>
</feature>
<evidence type="ECO:0000256" key="14">
    <source>
        <dbReference type="PIRSR" id="PIRSR000724-2"/>
    </source>
</evidence>
<proteinExistence type="inferred from homology"/>
<gene>
    <name evidence="12" type="primary">pgk</name>
    <name evidence="16" type="ORF">MW871_00995</name>
</gene>
<evidence type="ECO:0000256" key="8">
    <source>
        <dbReference type="ARBA" id="ARBA00022741"/>
    </source>
</evidence>
<evidence type="ECO:0000313" key="17">
    <source>
        <dbReference type="Proteomes" id="UP001139260"/>
    </source>
</evidence>
<keyword evidence="9 12" id="KW-0418">Kinase</keyword>
<comment type="catalytic activity">
    <reaction evidence="1 12 15">
        <text>(2R)-3-phosphoglycerate + ATP = (2R)-3-phospho-glyceroyl phosphate + ADP</text>
        <dbReference type="Rhea" id="RHEA:14801"/>
        <dbReference type="ChEBI" id="CHEBI:30616"/>
        <dbReference type="ChEBI" id="CHEBI:57604"/>
        <dbReference type="ChEBI" id="CHEBI:58272"/>
        <dbReference type="ChEBI" id="CHEBI:456216"/>
        <dbReference type="EC" id="2.7.2.3"/>
    </reaction>
</comment>
<dbReference type="PRINTS" id="PR00477">
    <property type="entry name" value="PHGLYCKINASE"/>
</dbReference>
<dbReference type="SUPFAM" id="SSF53748">
    <property type="entry name" value="Phosphoglycerate kinase"/>
    <property type="match status" value="1"/>
</dbReference>
<dbReference type="PIRSF" id="PIRSF000724">
    <property type="entry name" value="Pgk"/>
    <property type="match status" value="1"/>
</dbReference>
<dbReference type="Gene3D" id="3.40.50.1260">
    <property type="entry name" value="Phosphoglycerate kinase, N-terminal domain"/>
    <property type="match status" value="2"/>
</dbReference>
<keyword evidence="11 12" id="KW-0324">Glycolysis</keyword>
<keyword evidence="8 12" id="KW-0547">Nucleotide-binding</keyword>
<dbReference type="PANTHER" id="PTHR11406">
    <property type="entry name" value="PHOSPHOGLYCERATE KINASE"/>
    <property type="match status" value="1"/>
</dbReference>
<organism evidence="16 17">
    <name type="scientific">Flavobacterium pygoscelis</name>
    <dbReference type="NCBI Taxonomy" id="2893176"/>
    <lineage>
        <taxon>Bacteria</taxon>
        <taxon>Pseudomonadati</taxon>
        <taxon>Bacteroidota</taxon>
        <taxon>Flavobacteriia</taxon>
        <taxon>Flavobacteriales</taxon>
        <taxon>Flavobacteriaceae</taxon>
        <taxon>Flavobacterium</taxon>
    </lineage>
</organism>
<evidence type="ECO:0000256" key="10">
    <source>
        <dbReference type="ARBA" id="ARBA00022840"/>
    </source>
</evidence>
<keyword evidence="17" id="KW-1185">Reference proteome</keyword>
<dbReference type="AlphaFoldDB" id="A0A9X1XMP4"/>
<feature type="binding site" evidence="12 13">
    <location>
        <begin position="19"/>
        <end position="21"/>
    </location>
    <ligand>
        <name>substrate</name>
    </ligand>
</feature>
<evidence type="ECO:0000256" key="1">
    <source>
        <dbReference type="ARBA" id="ARBA00000642"/>
    </source>
</evidence>
<dbReference type="RefSeq" id="WP_248427260.1">
    <property type="nucleotide sequence ID" value="NZ_JALNUB010000001.1"/>
</dbReference>
<feature type="binding site" evidence="12 13">
    <location>
        <begin position="58"/>
        <end position="61"/>
    </location>
    <ligand>
        <name>substrate</name>
    </ligand>
</feature>
<dbReference type="CDD" id="cd00318">
    <property type="entry name" value="Phosphoglycerate_kinase"/>
    <property type="match status" value="1"/>
</dbReference>
<feature type="binding site" evidence="12 14">
    <location>
        <position position="201"/>
    </location>
    <ligand>
        <name>ATP</name>
        <dbReference type="ChEBI" id="CHEBI:30616"/>
    </ligand>
</feature>
<evidence type="ECO:0000256" key="7">
    <source>
        <dbReference type="ARBA" id="ARBA00022679"/>
    </source>
</evidence>
<dbReference type="GO" id="GO:0043531">
    <property type="term" value="F:ADP binding"/>
    <property type="evidence" value="ECO:0007669"/>
    <property type="project" value="TreeGrafter"/>
</dbReference>
<keyword evidence="12" id="KW-0963">Cytoplasm</keyword>
<evidence type="ECO:0000256" key="6">
    <source>
        <dbReference type="ARBA" id="ARBA00016471"/>
    </source>
</evidence>
<dbReference type="EC" id="2.7.2.3" evidence="5 12"/>
<evidence type="ECO:0000256" key="3">
    <source>
        <dbReference type="ARBA" id="ARBA00008982"/>
    </source>
</evidence>
<dbReference type="GO" id="GO:0006096">
    <property type="term" value="P:glycolytic process"/>
    <property type="evidence" value="ECO:0007669"/>
    <property type="project" value="UniProtKB-UniRule"/>
</dbReference>
<dbReference type="PANTHER" id="PTHR11406:SF23">
    <property type="entry name" value="PHOSPHOGLYCERATE KINASE 1, CHLOROPLASTIC-RELATED"/>
    <property type="match status" value="1"/>
</dbReference>
<comment type="similarity">
    <text evidence="3 12 15">Belongs to the phosphoglycerate kinase family.</text>
</comment>
<name>A0A9X1XMP4_9FLAO</name>
<dbReference type="GO" id="GO:0005524">
    <property type="term" value="F:ATP binding"/>
    <property type="evidence" value="ECO:0007669"/>
    <property type="project" value="UniProtKB-KW"/>
</dbReference>
<feature type="binding site" evidence="13">
    <location>
        <position position="116"/>
    </location>
    <ligand>
        <name>(2R)-3-phosphoglycerate</name>
        <dbReference type="ChEBI" id="CHEBI:58272"/>
    </ligand>
</feature>
<evidence type="ECO:0000256" key="12">
    <source>
        <dbReference type="HAMAP-Rule" id="MF_00145"/>
    </source>
</evidence>